<dbReference type="InterPro" id="IPR056920">
    <property type="entry name" value="PRTase-CE"/>
</dbReference>
<feature type="domain" description="PRTase-CE" evidence="1">
    <location>
        <begin position="37"/>
        <end position="301"/>
    </location>
</feature>
<evidence type="ECO:0000313" key="2">
    <source>
        <dbReference type="EMBL" id="SNS15865.1"/>
    </source>
</evidence>
<sequence>MPFHVPERHYSLYSEVERRFKGMLQRGVITSTEESTLDRWLDNFQSDEELYFAARVLERLIFRSQSMIESSIDQLLHCVLPAYLRQRKLYSHSSIEAFLEALSKPDSSYPLRFVGVDGQKASDTGKSGAVIIRHYKRHAGINKVLTCRPDRLHPLPEQVKCLVFVDDMLGTGKQFNDFLRDNKLEDLKDVHMVYCPFVAFQDGIKALEKFPQLTVLPIEVLEGRHRFFSESLKTPGLWAIDDANTAADARAFYDQLTRDKGIPPTTRHGLELVLGFEHSTPNNSLSLLWAGSDNWTPLFKR</sequence>
<protein>
    <recommendedName>
        <fullName evidence="1">PRTase-CE domain-containing protein</fullName>
    </recommendedName>
</protein>
<dbReference type="OrthoDB" id="8427993at2"/>
<dbReference type="EMBL" id="FZOL01000004">
    <property type="protein sequence ID" value="SNS15865.1"/>
    <property type="molecule type" value="Genomic_DNA"/>
</dbReference>
<reference evidence="3" key="1">
    <citation type="submission" date="2017-06" db="EMBL/GenBank/DDBJ databases">
        <authorList>
            <person name="Varghese N."/>
            <person name="Submissions S."/>
        </authorList>
    </citation>
    <scope>NUCLEOTIDE SEQUENCE [LARGE SCALE GENOMIC DNA]</scope>
    <source>
        <strain evidence="3">DSM 22348</strain>
    </source>
</reference>
<organism evidence="2 3">
    <name type="scientific">Pseudomonas japonica</name>
    <dbReference type="NCBI Taxonomy" id="256466"/>
    <lineage>
        <taxon>Bacteria</taxon>
        <taxon>Pseudomonadati</taxon>
        <taxon>Pseudomonadota</taxon>
        <taxon>Gammaproteobacteria</taxon>
        <taxon>Pseudomonadales</taxon>
        <taxon>Pseudomonadaceae</taxon>
        <taxon>Pseudomonas</taxon>
    </lineage>
</organism>
<dbReference type="RefSeq" id="WP_042121018.1">
    <property type="nucleotide sequence ID" value="NZ_FZOL01000004.1"/>
</dbReference>
<evidence type="ECO:0000313" key="3">
    <source>
        <dbReference type="Proteomes" id="UP000198407"/>
    </source>
</evidence>
<gene>
    <name evidence="2" type="ORF">SAMN05444352_10432</name>
</gene>
<dbReference type="Proteomes" id="UP000198407">
    <property type="component" value="Unassembled WGS sequence"/>
</dbReference>
<proteinExistence type="predicted"/>
<name>A0A239C6H1_9PSED</name>
<dbReference type="AlphaFoldDB" id="A0A239C6H1"/>
<accession>A0A239C6H1</accession>
<keyword evidence="3" id="KW-1185">Reference proteome</keyword>
<dbReference type="STRING" id="1215104.GCA_000730585_05028"/>
<evidence type="ECO:0000259" key="1">
    <source>
        <dbReference type="Pfam" id="PF24390"/>
    </source>
</evidence>
<dbReference type="Pfam" id="PF24390">
    <property type="entry name" value="PRTase-CE"/>
    <property type="match status" value="1"/>
</dbReference>